<dbReference type="InterPro" id="IPR035952">
    <property type="entry name" value="Rhomboid-like_sf"/>
</dbReference>
<dbReference type="Proteomes" id="UP000199516">
    <property type="component" value="Unassembled WGS sequence"/>
</dbReference>
<keyword evidence="3 7" id="KW-0812">Transmembrane</keyword>
<dbReference type="GO" id="GO:0016020">
    <property type="term" value="C:membrane"/>
    <property type="evidence" value="ECO:0007669"/>
    <property type="project" value="UniProtKB-SubCell"/>
</dbReference>
<keyword evidence="9" id="KW-0645">Protease</keyword>
<dbReference type="EMBL" id="FONT01000004">
    <property type="protein sequence ID" value="SFE79034.1"/>
    <property type="molecule type" value="Genomic_DNA"/>
</dbReference>
<dbReference type="OrthoDB" id="9813074at2"/>
<dbReference type="AlphaFoldDB" id="A0A1I2DEV4"/>
<feature type="transmembrane region" description="Helical" evidence="7">
    <location>
        <begin position="184"/>
        <end position="207"/>
    </location>
</feature>
<feature type="transmembrane region" description="Helical" evidence="7">
    <location>
        <begin position="71"/>
        <end position="91"/>
    </location>
</feature>
<dbReference type="STRING" id="930128.SAMN05192532_10429"/>
<keyword evidence="6 7" id="KW-0472">Membrane</keyword>
<dbReference type="PANTHER" id="PTHR43731">
    <property type="entry name" value="RHOMBOID PROTEASE"/>
    <property type="match status" value="1"/>
</dbReference>
<gene>
    <name evidence="9" type="ORF">SAMN05192532_10429</name>
</gene>
<dbReference type="Pfam" id="PF01694">
    <property type="entry name" value="Rhomboid"/>
    <property type="match status" value="1"/>
</dbReference>
<keyword evidence="10" id="KW-1185">Reference proteome</keyword>
<feature type="transmembrane region" description="Helical" evidence="7">
    <location>
        <begin position="41"/>
        <end position="59"/>
    </location>
</feature>
<protein>
    <submittedName>
        <fullName evidence="9">Membrane associated serine protease, rhomboid family</fullName>
    </submittedName>
</protein>
<keyword evidence="4" id="KW-0378">Hydrolase</keyword>
<comment type="subcellular location">
    <subcellularLocation>
        <location evidence="1">Membrane</location>
        <topology evidence="1">Multi-pass membrane protein</topology>
    </subcellularLocation>
</comment>
<evidence type="ECO:0000256" key="4">
    <source>
        <dbReference type="ARBA" id="ARBA00022801"/>
    </source>
</evidence>
<dbReference type="PANTHER" id="PTHR43731:SF14">
    <property type="entry name" value="PRESENILIN-ASSOCIATED RHOMBOID-LIKE PROTEIN, MITOCHONDRIAL"/>
    <property type="match status" value="1"/>
</dbReference>
<evidence type="ECO:0000256" key="5">
    <source>
        <dbReference type="ARBA" id="ARBA00022989"/>
    </source>
</evidence>
<sequence length="256" mass="28449">MFIRNETFYSFRKNYPLITGIVAIHFLLFLWMNVSNWTNGLIPLGGFIFQLGVGNNYAVATGEFWRLVTPIFLHIGAGHVLFNSFSLVLFGPALEKMLGKFKFLIAYLSAGILANIATFILTGPGYTHLGASGAIFGLFGIYLYMIWKRKDLIDAANAQLILVILILGVVMTFLNPGINITAHIFGLISGLALAPLFLTNALPFYAYPSTAGHGEATFRSSRWKMKRFSASSFIRIIGWGFIILVIIGIINRLLQW</sequence>
<evidence type="ECO:0000256" key="2">
    <source>
        <dbReference type="ARBA" id="ARBA00009045"/>
    </source>
</evidence>
<evidence type="ECO:0000256" key="7">
    <source>
        <dbReference type="SAM" id="Phobius"/>
    </source>
</evidence>
<evidence type="ECO:0000256" key="3">
    <source>
        <dbReference type="ARBA" id="ARBA00022692"/>
    </source>
</evidence>
<dbReference type="Gene3D" id="1.20.1540.10">
    <property type="entry name" value="Rhomboid-like"/>
    <property type="match status" value="1"/>
</dbReference>
<dbReference type="InterPro" id="IPR022764">
    <property type="entry name" value="Peptidase_S54_rhomboid_dom"/>
</dbReference>
<feature type="domain" description="Peptidase S54 rhomboid" evidence="8">
    <location>
        <begin position="62"/>
        <end position="198"/>
    </location>
</feature>
<dbReference type="InterPro" id="IPR050925">
    <property type="entry name" value="Rhomboid_protease_S54"/>
</dbReference>
<feature type="transmembrane region" description="Helical" evidence="7">
    <location>
        <begin position="103"/>
        <end position="123"/>
    </location>
</feature>
<evidence type="ECO:0000256" key="1">
    <source>
        <dbReference type="ARBA" id="ARBA00004141"/>
    </source>
</evidence>
<dbReference type="GO" id="GO:0004252">
    <property type="term" value="F:serine-type endopeptidase activity"/>
    <property type="evidence" value="ECO:0007669"/>
    <property type="project" value="InterPro"/>
</dbReference>
<dbReference type="SUPFAM" id="SSF144091">
    <property type="entry name" value="Rhomboid-like"/>
    <property type="match status" value="1"/>
</dbReference>
<evidence type="ECO:0000259" key="8">
    <source>
        <dbReference type="Pfam" id="PF01694"/>
    </source>
</evidence>
<feature type="transmembrane region" description="Helical" evidence="7">
    <location>
        <begin position="228"/>
        <end position="250"/>
    </location>
</feature>
<feature type="transmembrane region" description="Helical" evidence="7">
    <location>
        <begin position="129"/>
        <end position="147"/>
    </location>
</feature>
<evidence type="ECO:0000313" key="9">
    <source>
        <dbReference type="EMBL" id="SFE79034.1"/>
    </source>
</evidence>
<name>A0A1I2DEV4_9BACI</name>
<dbReference type="GO" id="GO:0006508">
    <property type="term" value="P:proteolysis"/>
    <property type="evidence" value="ECO:0007669"/>
    <property type="project" value="UniProtKB-KW"/>
</dbReference>
<organism evidence="9 10">
    <name type="scientific">Alteribacillus iranensis</name>
    <dbReference type="NCBI Taxonomy" id="930128"/>
    <lineage>
        <taxon>Bacteria</taxon>
        <taxon>Bacillati</taxon>
        <taxon>Bacillota</taxon>
        <taxon>Bacilli</taxon>
        <taxon>Bacillales</taxon>
        <taxon>Bacillaceae</taxon>
        <taxon>Alteribacillus</taxon>
    </lineage>
</organism>
<evidence type="ECO:0000313" key="10">
    <source>
        <dbReference type="Proteomes" id="UP000199516"/>
    </source>
</evidence>
<proteinExistence type="inferred from homology"/>
<feature type="transmembrane region" description="Helical" evidence="7">
    <location>
        <begin position="15"/>
        <end position="34"/>
    </location>
</feature>
<reference evidence="9 10" key="1">
    <citation type="submission" date="2016-10" db="EMBL/GenBank/DDBJ databases">
        <authorList>
            <person name="de Groot N.N."/>
        </authorList>
    </citation>
    <scope>NUCLEOTIDE SEQUENCE [LARGE SCALE GENOMIC DNA]</scope>
    <source>
        <strain evidence="9 10">DSM 23995</strain>
    </source>
</reference>
<feature type="transmembrane region" description="Helical" evidence="7">
    <location>
        <begin position="159"/>
        <end position="178"/>
    </location>
</feature>
<dbReference type="RefSeq" id="WP_091661076.1">
    <property type="nucleotide sequence ID" value="NZ_FONT01000004.1"/>
</dbReference>
<comment type="similarity">
    <text evidence="2">Belongs to the peptidase S54 family.</text>
</comment>
<accession>A0A1I2DEV4</accession>
<evidence type="ECO:0000256" key="6">
    <source>
        <dbReference type="ARBA" id="ARBA00023136"/>
    </source>
</evidence>
<keyword evidence="5 7" id="KW-1133">Transmembrane helix</keyword>